<dbReference type="Proteomes" id="UP001259832">
    <property type="component" value="Unassembled WGS sequence"/>
</dbReference>
<comment type="caution">
    <text evidence="1">The sequence shown here is derived from an EMBL/GenBank/DDBJ whole genome shotgun (WGS) entry which is preliminary data.</text>
</comment>
<organism evidence="1 2">
    <name type="scientific">Phytophthora citrophthora</name>
    <dbReference type="NCBI Taxonomy" id="4793"/>
    <lineage>
        <taxon>Eukaryota</taxon>
        <taxon>Sar</taxon>
        <taxon>Stramenopiles</taxon>
        <taxon>Oomycota</taxon>
        <taxon>Peronosporomycetes</taxon>
        <taxon>Peronosporales</taxon>
        <taxon>Peronosporaceae</taxon>
        <taxon>Phytophthora</taxon>
    </lineage>
</organism>
<accession>A0AAD9GN56</accession>
<evidence type="ECO:0000313" key="2">
    <source>
        <dbReference type="Proteomes" id="UP001259832"/>
    </source>
</evidence>
<gene>
    <name evidence="1" type="ORF">P3T76_007371</name>
</gene>
<evidence type="ECO:0000313" key="1">
    <source>
        <dbReference type="EMBL" id="KAK1941505.1"/>
    </source>
</evidence>
<sequence>MEVLLLDTTEKEGEDNLLYHYVYSTRTVGCFSTNSKNTDWLDLRGVLAAAVGATTSLCGELLRFARFGGGSTNGSTGIVGFVNIYEVLYALIFAADIPESIIQFSMTQYYTRSSCDLLLGFFGYPDAKLSQWRRQEGFAISASTLKARLDTFFKGILSAIHRDLSFGSSLHFTFDGCVPAVNYPLETMTKLAILDVPLGESTPNEQYCVIGRCIFYRKQLVFSTMRNDFLRLLSQWLLVDDFVPDTSSSEGSTRIDIFELHDFRFTRHGEYPKCHALLIISHNQIQVQLAFLVERKPESNAVEWAKHLANDVNQRSVEDLAEFCARQFELYLKSSQEFIHHQMEKLGARFCTESGRFLWYSVAVDRLRGIILADDLHSNQNSSIMKRFIQYLATYQNSRCLHEACVERSPEYPSGIPPLKLNNDPHALFLREKSTDAGDISTGETRIFPEVNNSIKNKGRKHRQSAEQIIVDGQLLWIIATSYETLDFFSIVDAELPLELLDEEFDRLCAFGGARKVAE</sequence>
<protein>
    <submittedName>
        <fullName evidence="1">Uncharacterized protein</fullName>
    </submittedName>
</protein>
<keyword evidence="2" id="KW-1185">Reference proteome</keyword>
<reference evidence="1" key="1">
    <citation type="submission" date="2023-08" db="EMBL/GenBank/DDBJ databases">
        <title>Reference Genome Resource for the Citrus Pathogen Phytophthora citrophthora.</title>
        <authorList>
            <person name="Moller H."/>
            <person name="Coetzee B."/>
            <person name="Rose L.J."/>
            <person name="Van Niekerk J.M."/>
        </authorList>
    </citation>
    <scope>NUCLEOTIDE SEQUENCE</scope>
    <source>
        <strain evidence="1">STE-U-9442</strain>
    </source>
</reference>
<name>A0AAD9GN56_9STRA</name>
<proteinExistence type="predicted"/>
<dbReference type="AlphaFoldDB" id="A0AAD9GN56"/>
<dbReference type="EMBL" id="JASMQC010000012">
    <property type="protein sequence ID" value="KAK1941505.1"/>
    <property type="molecule type" value="Genomic_DNA"/>
</dbReference>